<feature type="transmembrane region" description="Helical" evidence="1">
    <location>
        <begin position="144"/>
        <end position="161"/>
    </location>
</feature>
<evidence type="ECO:0000313" key="2">
    <source>
        <dbReference type="EMBL" id="QBN19743.1"/>
    </source>
</evidence>
<dbReference type="Proteomes" id="UP000291124">
    <property type="component" value="Chromosome"/>
</dbReference>
<dbReference type="RefSeq" id="WP_133277259.1">
    <property type="nucleotide sequence ID" value="NZ_CP037933.1"/>
</dbReference>
<feature type="transmembrane region" description="Helical" evidence="1">
    <location>
        <begin position="111"/>
        <end position="132"/>
    </location>
</feature>
<organism evidence="2 3">
    <name type="scientific">Flavobacterium nackdongense</name>
    <dbReference type="NCBI Taxonomy" id="2547394"/>
    <lineage>
        <taxon>Bacteria</taxon>
        <taxon>Pseudomonadati</taxon>
        <taxon>Bacteroidota</taxon>
        <taxon>Flavobacteriia</taxon>
        <taxon>Flavobacteriales</taxon>
        <taxon>Flavobacteriaceae</taxon>
        <taxon>Flavobacterium</taxon>
    </lineage>
</organism>
<dbReference type="AlphaFoldDB" id="A0A4P6YGX9"/>
<dbReference type="Pfam" id="PF08570">
    <property type="entry name" value="DUF1761"/>
    <property type="match status" value="1"/>
</dbReference>
<dbReference type="KEGG" id="fnk:E1750_13330"/>
<feature type="transmembrane region" description="Helical" evidence="1">
    <location>
        <begin position="51"/>
        <end position="71"/>
    </location>
</feature>
<feature type="transmembrane region" description="Helical" evidence="1">
    <location>
        <begin position="6"/>
        <end position="24"/>
    </location>
</feature>
<dbReference type="InterPro" id="IPR013879">
    <property type="entry name" value="DUF1761"/>
</dbReference>
<dbReference type="OrthoDB" id="333057at2"/>
<sequence length="162" mass="18261">MEFNFLAILIAAISTFLVGFVWYNPKVFGTIWMKEAGLTAEQMRKPNMLKIFGLTFIYSLMLAFIMPVLVIHQMGPLGMIGGFDFITSAKPSYTAFMTDYGDAFRTYKHGALHGFISGIFIGLPIISINGLFEQKSWKYMAIHAGYWLVIMTIMGSIICGWK</sequence>
<proteinExistence type="predicted"/>
<gene>
    <name evidence="2" type="ORF">E1750_13330</name>
</gene>
<evidence type="ECO:0000313" key="3">
    <source>
        <dbReference type="Proteomes" id="UP000291124"/>
    </source>
</evidence>
<protein>
    <submittedName>
        <fullName evidence="2">DUF1761 domain-containing protein</fullName>
    </submittedName>
</protein>
<evidence type="ECO:0000256" key="1">
    <source>
        <dbReference type="SAM" id="Phobius"/>
    </source>
</evidence>
<name>A0A4P6YGX9_9FLAO</name>
<keyword evidence="1" id="KW-1133">Transmembrane helix</keyword>
<reference evidence="3" key="1">
    <citation type="submission" date="2019-03" db="EMBL/GenBank/DDBJ databases">
        <title>Flavobacterium sp.</title>
        <authorList>
            <person name="Kim H."/>
        </authorList>
    </citation>
    <scope>NUCLEOTIDE SEQUENCE [LARGE SCALE GENOMIC DNA]</scope>
    <source>
        <strain evidence="3">GS13</strain>
    </source>
</reference>
<keyword evidence="1" id="KW-0472">Membrane</keyword>
<keyword evidence="3" id="KW-1185">Reference proteome</keyword>
<accession>A0A4P6YGX9</accession>
<keyword evidence="1" id="KW-0812">Transmembrane</keyword>
<dbReference type="EMBL" id="CP037933">
    <property type="protein sequence ID" value="QBN19743.1"/>
    <property type="molecule type" value="Genomic_DNA"/>
</dbReference>